<dbReference type="InterPro" id="IPR000719">
    <property type="entry name" value="Prot_kinase_dom"/>
</dbReference>
<dbReference type="SMART" id="SM00862">
    <property type="entry name" value="Trans_reg_C"/>
    <property type="match status" value="1"/>
</dbReference>
<evidence type="ECO:0000313" key="6">
    <source>
        <dbReference type="EMBL" id="PXV70185.1"/>
    </source>
</evidence>
<dbReference type="PROSITE" id="PS00108">
    <property type="entry name" value="PROTEIN_KINASE_ST"/>
    <property type="match status" value="1"/>
</dbReference>
<dbReference type="Gene3D" id="1.10.10.10">
    <property type="entry name" value="Winged helix-like DNA-binding domain superfamily/Winged helix DNA-binding domain"/>
    <property type="match status" value="1"/>
</dbReference>
<dbReference type="InterPro" id="IPR028974">
    <property type="entry name" value="TSP_type-3_rpt"/>
</dbReference>
<feature type="domain" description="Protein kinase" evidence="4">
    <location>
        <begin position="137"/>
        <end position="415"/>
    </location>
</feature>
<dbReference type="Gene3D" id="2.130.10.10">
    <property type="entry name" value="YVTN repeat-like/Quinoprotein amine dehydrogenase"/>
    <property type="match status" value="1"/>
</dbReference>
<organism evidence="6 7">
    <name type="scientific">Sinimarinibacterium flocculans</name>
    <dbReference type="NCBI Taxonomy" id="985250"/>
    <lineage>
        <taxon>Bacteria</taxon>
        <taxon>Pseudomonadati</taxon>
        <taxon>Pseudomonadota</taxon>
        <taxon>Gammaproteobacteria</taxon>
        <taxon>Nevskiales</taxon>
        <taxon>Nevskiaceae</taxon>
        <taxon>Sinimarinibacterium</taxon>
    </lineage>
</organism>
<proteinExistence type="predicted"/>
<dbReference type="InterPro" id="IPR015943">
    <property type="entry name" value="WD40/YVTN_repeat-like_dom_sf"/>
</dbReference>
<dbReference type="GO" id="GO:0005524">
    <property type="term" value="F:ATP binding"/>
    <property type="evidence" value="ECO:0007669"/>
    <property type="project" value="InterPro"/>
</dbReference>
<evidence type="ECO:0000313" key="7">
    <source>
        <dbReference type="Proteomes" id="UP000248330"/>
    </source>
</evidence>
<dbReference type="SUPFAM" id="SSF50956">
    <property type="entry name" value="Thermostable phytase (3-phytase)"/>
    <property type="match status" value="1"/>
</dbReference>
<gene>
    <name evidence="6" type="ORF">C8D93_10237</name>
</gene>
<dbReference type="SUPFAM" id="SSF56112">
    <property type="entry name" value="Protein kinase-like (PK-like)"/>
    <property type="match status" value="1"/>
</dbReference>
<dbReference type="SMART" id="SM00220">
    <property type="entry name" value="S_TKc"/>
    <property type="match status" value="1"/>
</dbReference>
<evidence type="ECO:0000259" key="5">
    <source>
        <dbReference type="PROSITE" id="PS51755"/>
    </source>
</evidence>
<dbReference type="SUPFAM" id="SSF103647">
    <property type="entry name" value="TSP type-3 repeat"/>
    <property type="match status" value="1"/>
</dbReference>
<dbReference type="GO" id="GO:0005509">
    <property type="term" value="F:calcium ion binding"/>
    <property type="evidence" value="ECO:0007669"/>
    <property type="project" value="InterPro"/>
</dbReference>
<evidence type="ECO:0000256" key="3">
    <source>
        <dbReference type="PROSITE-ProRule" id="PRU01091"/>
    </source>
</evidence>
<dbReference type="InterPro" id="IPR011009">
    <property type="entry name" value="Kinase-like_dom_sf"/>
</dbReference>
<dbReference type="InterPro" id="IPR003367">
    <property type="entry name" value="Thrombospondin_3-like_rpt"/>
</dbReference>
<accession>A0A318EHA4</accession>
<evidence type="ECO:0000259" key="4">
    <source>
        <dbReference type="PROSITE" id="PS50011"/>
    </source>
</evidence>
<dbReference type="SUPFAM" id="SSF75011">
    <property type="entry name" value="3-carboxy-cis,cis-mucoante lactonizing enzyme"/>
    <property type="match status" value="2"/>
</dbReference>
<dbReference type="InterPro" id="IPR036388">
    <property type="entry name" value="WH-like_DNA-bd_sf"/>
</dbReference>
<dbReference type="PROSITE" id="PS51755">
    <property type="entry name" value="OMPR_PHOB"/>
    <property type="match status" value="1"/>
</dbReference>
<evidence type="ECO:0000256" key="1">
    <source>
        <dbReference type="ARBA" id="ARBA00022729"/>
    </source>
</evidence>
<dbReference type="EMBL" id="QICN01000002">
    <property type="protein sequence ID" value="PXV70185.1"/>
    <property type="molecule type" value="Genomic_DNA"/>
</dbReference>
<dbReference type="Gene3D" id="4.10.1080.10">
    <property type="entry name" value="TSP type-3 repeat"/>
    <property type="match status" value="1"/>
</dbReference>
<dbReference type="SUPFAM" id="SSF46894">
    <property type="entry name" value="C-terminal effector domain of the bipartite response regulators"/>
    <property type="match status" value="1"/>
</dbReference>
<feature type="domain" description="OmpR/PhoB-type" evidence="5">
    <location>
        <begin position="12"/>
        <end position="108"/>
    </location>
</feature>
<dbReference type="InterPro" id="IPR051200">
    <property type="entry name" value="Host-pathogen_enzymatic-act"/>
</dbReference>
<dbReference type="PANTHER" id="PTHR47197:SF3">
    <property type="entry name" value="DIHYDRO-HEME D1 DEHYDROGENASE"/>
    <property type="match status" value="1"/>
</dbReference>
<dbReference type="PANTHER" id="PTHR47197">
    <property type="entry name" value="PROTEIN NIRF"/>
    <property type="match status" value="1"/>
</dbReference>
<dbReference type="GO" id="GO:0007155">
    <property type="term" value="P:cell adhesion"/>
    <property type="evidence" value="ECO:0007669"/>
    <property type="project" value="InterPro"/>
</dbReference>
<dbReference type="GO" id="GO:0004672">
    <property type="term" value="F:protein kinase activity"/>
    <property type="evidence" value="ECO:0007669"/>
    <property type="project" value="InterPro"/>
</dbReference>
<dbReference type="AlphaFoldDB" id="A0A318EHA4"/>
<protein>
    <submittedName>
        <fullName evidence="6">Uncharacterized protein</fullName>
    </submittedName>
</protein>
<dbReference type="OrthoDB" id="1971692at2"/>
<dbReference type="GO" id="GO:0000160">
    <property type="term" value="P:phosphorelay signal transduction system"/>
    <property type="evidence" value="ECO:0007669"/>
    <property type="project" value="InterPro"/>
</dbReference>
<dbReference type="Pfam" id="PF00069">
    <property type="entry name" value="Pkinase"/>
    <property type="match status" value="1"/>
</dbReference>
<dbReference type="PROSITE" id="PS50011">
    <property type="entry name" value="PROTEIN_KINASE_DOM"/>
    <property type="match status" value="1"/>
</dbReference>
<dbReference type="InterPro" id="IPR013211">
    <property type="entry name" value="LVIVD"/>
</dbReference>
<name>A0A318EHA4_9GAMM</name>
<dbReference type="Proteomes" id="UP000248330">
    <property type="component" value="Unassembled WGS sequence"/>
</dbReference>
<dbReference type="Pfam" id="PF08309">
    <property type="entry name" value="LVIVD"/>
    <property type="match status" value="13"/>
</dbReference>
<dbReference type="Pfam" id="PF02412">
    <property type="entry name" value="TSP_3"/>
    <property type="match status" value="1"/>
</dbReference>
<dbReference type="RefSeq" id="WP_110263879.1">
    <property type="nucleotide sequence ID" value="NZ_CAWNXA010000002.1"/>
</dbReference>
<evidence type="ECO:0000256" key="2">
    <source>
        <dbReference type="ARBA" id="ARBA00023125"/>
    </source>
</evidence>
<dbReference type="GO" id="GO:0006355">
    <property type="term" value="P:regulation of DNA-templated transcription"/>
    <property type="evidence" value="ECO:0007669"/>
    <property type="project" value="InterPro"/>
</dbReference>
<dbReference type="Pfam" id="PF00486">
    <property type="entry name" value="Trans_reg_C"/>
    <property type="match status" value="1"/>
</dbReference>
<feature type="DNA-binding region" description="OmpR/PhoB-type" evidence="3">
    <location>
        <begin position="12"/>
        <end position="108"/>
    </location>
</feature>
<reference evidence="6 7" key="1">
    <citation type="submission" date="2018-04" db="EMBL/GenBank/DDBJ databases">
        <title>Genomic Encyclopedia of Type Strains, Phase IV (KMG-IV): sequencing the most valuable type-strain genomes for metagenomic binning, comparative biology and taxonomic classification.</title>
        <authorList>
            <person name="Goeker M."/>
        </authorList>
    </citation>
    <scope>NUCLEOTIDE SEQUENCE [LARGE SCALE GENOMIC DNA]</scope>
    <source>
        <strain evidence="6 7">DSM 104150</strain>
    </source>
</reference>
<keyword evidence="2 3" id="KW-0238">DNA-binding</keyword>
<keyword evidence="1" id="KW-0732">Signal</keyword>
<dbReference type="InterPro" id="IPR001867">
    <property type="entry name" value="OmpR/PhoB-type_DNA-bd"/>
</dbReference>
<keyword evidence="7" id="KW-1185">Reference proteome</keyword>
<dbReference type="InterPro" id="IPR008271">
    <property type="entry name" value="Ser/Thr_kinase_AS"/>
</dbReference>
<dbReference type="GO" id="GO:0003677">
    <property type="term" value="F:DNA binding"/>
    <property type="evidence" value="ECO:0007669"/>
    <property type="project" value="UniProtKB-UniRule"/>
</dbReference>
<dbReference type="Gene3D" id="1.10.510.10">
    <property type="entry name" value="Transferase(Phosphotransferase) domain 1"/>
    <property type="match status" value="1"/>
</dbReference>
<sequence length="1171" mass="120977">MSRADDHQARGQFRFRFGTAEFDQARFELILDGRAVQAERRPLELLEVLLIHVGEVVTHEELHGAVWRDRVTERDVLKQAMAKLRVALGPEHAGRITTVPRVGYRFDGPVERIATGRGMVSALSLEPGMAVPGRDPFVLEEQLSGTGLNEVWLARAAESAQSRVFKFCVDGDGLAALKREVTLSRYLLQELGPRADIAPILEWNFSDPPFYVERADHGTDLLRWSQCDDRLSGLSRAERLDLFLQITEAVAAAHKVGVMHKDLKPANVLIRDCADGRQVCLTDFGSGRLMEPRQLEALGITALGTTLVSSDSSDADGGTPLYLAPEVVAGQPATLQSDIYEDADAVDVLVAPPMVKGPTIVGTVARPGGASGNQFLDVAAVGSLAYVAANQRLQIIDVSSATRPSIIGQTDLPSSGAQALALVDDLAYIVTAPQSYLQIVNVGNPAAPTVIGSLVGAGGYGIAVLGDFAYIAGGNDLEVVDVSDPTTPVEVGTLSTPGDALGVAVSGSRAYLAAGDAGLHVIDISNPAAPQLLGTANTPGDAQGVAWVDGYAYVADGTSGLQIVDVRGSAAPFLIVGSADTPDEALDITVSGHTAYVVDDRAGVQIFDVTDHTLPLSIGSTDTPGQASGVATLGRYIYVADGTAGLQVIDAANPAGPTLVGRVETESTAWSIVRAGDYAYTTESNRLRVIDVTDPAAPRVVGSLAEGGSGSLQADIALEAGRAYMARDGSGLWVADVTNPAGPALMGSIDLPGRERGLALSQGFAFVASESAGLHVVDISNVSAPALVNTLETPGDLPRAVAIQGDRAYVADGATNAVNAGLRIVDISNPAAPALIGSINTPDQPMAVEVANGLAFVADRLSGLQIVDVSNPASLAIVGSIDTLGEAMGITVNGNRAFVADSDGGLQVIDVRDPAAPVIVFQPATPAQARDVVVGDNLAYVVGDTPNFSEEGLFIFEVPTVGGVESDRDADGIPDVTDNCPDVPNPDQSDADGNGVGDACEARSVCDDQAPLVQLVRPGATASGFVSASCVVCSVTGTANTTDADPDNFATLAPSIGAQGAVSLRVSDAMAVYPGAGMAGFVVAWPGAPLNVELLRSLVITTYLDGDPQELADVAGGVLTIDIAGLLSGSDPLFVGFEPSKPFNALELSYGGLVNVLGELNVYGACAMSPQ</sequence>
<dbReference type="CDD" id="cd00383">
    <property type="entry name" value="trans_reg_C"/>
    <property type="match status" value="1"/>
</dbReference>
<comment type="caution">
    <text evidence="6">The sequence shown here is derived from an EMBL/GenBank/DDBJ whole genome shotgun (WGS) entry which is preliminary data.</text>
</comment>
<dbReference type="InterPro" id="IPR016032">
    <property type="entry name" value="Sig_transdc_resp-reg_C-effctor"/>
</dbReference>